<dbReference type="SUPFAM" id="SSF51735">
    <property type="entry name" value="NAD(P)-binding Rossmann-fold domains"/>
    <property type="match status" value="1"/>
</dbReference>
<keyword evidence="1" id="KW-0560">Oxidoreductase</keyword>
<dbReference type="RefSeq" id="WP_259509105.1">
    <property type="nucleotide sequence ID" value="NZ_JANLCM010000002.1"/>
</dbReference>
<dbReference type="Proteomes" id="UP001165584">
    <property type="component" value="Unassembled WGS sequence"/>
</dbReference>
<proteinExistence type="predicted"/>
<name>A0ABT2GTS6_9MICO</name>
<evidence type="ECO:0000256" key="2">
    <source>
        <dbReference type="ARBA" id="ARBA00023027"/>
    </source>
</evidence>
<dbReference type="CDD" id="cd12159">
    <property type="entry name" value="2-Hacid_dh_2"/>
    <property type="match status" value="1"/>
</dbReference>
<keyword evidence="5" id="KW-1185">Reference proteome</keyword>
<accession>A0ABT2GTS6</accession>
<dbReference type="EMBL" id="JANLCM010000002">
    <property type="protein sequence ID" value="MCS5719615.1"/>
    <property type="molecule type" value="Genomic_DNA"/>
</dbReference>
<organism evidence="4 5">
    <name type="scientific">Herbiconiux aconitum</name>
    <dbReference type="NCBI Taxonomy" id="2970913"/>
    <lineage>
        <taxon>Bacteria</taxon>
        <taxon>Bacillati</taxon>
        <taxon>Actinomycetota</taxon>
        <taxon>Actinomycetes</taxon>
        <taxon>Micrococcales</taxon>
        <taxon>Microbacteriaceae</taxon>
        <taxon>Herbiconiux</taxon>
    </lineage>
</organism>
<feature type="domain" description="D-isomer specific 2-hydroxyacid dehydrogenase NAD-binding" evidence="3">
    <location>
        <begin position="127"/>
        <end position="297"/>
    </location>
</feature>
<dbReference type="InterPro" id="IPR036291">
    <property type="entry name" value="NAD(P)-bd_dom_sf"/>
</dbReference>
<keyword evidence="2" id="KW-0520">NAD</keyword>
<evidence type="ECO:0000256" key="1">
    <source>
        <dbReference type="ARBA" id="ARBA00023002"/>
    </source>
</evidence>
<comment type="caution">
    <text evidence="4">The sequence shown here is derived from an EMBL/GenBank/DDBJ whole genome shotgun (WGS) entry which is preliminary data.</text>
</comment>
<gene>
    <name evidence="4" type="ORF">N1027_15900</name>
</gene>
<reference evidence="4" key="1">
    <citation type="submission" date="2022-08" db="EMBL/GenBank/DDBJ databases">
        <authorList>
            <person name="Deng Y."/>
            <person name="Han X.-F."/>
            <person name="Zhang Y.-Q."/>
        </authorList>
    </citation>
    <scope>NUCLEOTIDE SEQUENCE</scope>
    <source>
        <strain evidence="4">CPCC 205763</strain>
    </source>
</reference>
<dbReference type="InterPro" id="IPR029753">
    <property type="entry name" value="D-isomer_DH_CS"/>
</dbReference>
<dbReference type="InterPro" id="IPR006140">
    <property type="entry name" value="D-isomer_DH_NAD-bd"/>
</dbReference>
<dbReference type="PROSITE" id="PS00671">
    <property type="entry name" value="D_2_HYDROXYACID_DH_3"/>
    <property type="match status" value="1"/>
</dbReference>
<protein>
    <submittedName>
        <fullName evidence="4">D-isomer specific 2-hydroxyacid dehydrogenase family protein</fullName>
    </submittedName>
</protein>
<evidence type="ECO:0000259" key="3">
    <source>
        <dbReference type="Pfam" id="PF02826"/>
    </source>
</evidence>
<dbReference type="PANTHER" id="PTHR43333:SF1">
    <property type="entry name" value="D-ISOMER SPECIFIC 2-HYDROXYACID DEHYDROGENASE NAD-BINDING DOMAIN-CONTAINING PROTEIN"/>
    <property type="match status" value="1"/>
</dbReference>
<sequence>MHRATTPSRHREVLAVPAESLPVDERPHPGPIAVLPTAEPLFVQAIEEAGGAVAPLGPETRGIVWLSSRGADDFAAALEANPQVEWVQLPWAGVDAFAEVLRSHDRPRLVWTSAKGAYAQPVAEHALTLMLALLRHLPERVRATTWGAKTGLSLYGLDVVVIGAGGIALELLRLLEPFGVESTIVRRSELAVPGAGRTVTNDRLDEVLPAADVVVVAAALTAGTEKLLGEAQFGHMKQTAYLINIARGGLVDTDALAAALASGQIAGAGLDVTDPEPLPDGHPLWSEPRALITPHTADTPEMTAPLLAARVRHNVRALLGEGDFAGRVDPQAGY</sequence>
<dbReference type="Pfam" id="PF02826">
    <property type="entry name" value="2-Hacid_dh_C"/>
    <property type="match status" value="1"/>
</dbReference>
<dbReference type="Gene3D" id="3.40.50.720">
    <property type="entry name" value="NAD(P)-binding Rossmann-like Domain"/>
    <property type="match status" value="2"/>
</dbReference>
<dbReference type="PANTHER" id="PTHR43333">
    <property type="entry name" value="2-HACID_DH_C DOMAIN-CONTAINING PROTEIN"/>
    <property type="match status" value="1"/>
</dbReference>
<evidence type="ECO:0000313" key="5">
    <source>
        <dbReference type="Proteomes" id="UP001165584"/>
    </source>
</evidence>
<evidence type="ECO:0000313" key="4">
    <source>
        <dbReference type="EMBL" id="MCS5719615.1"/>
    </source>
</evidence>